<feature type="region of interest" description="Disordered" evidence="1">
    <location>
        <begin position="239"/>
        <end position="269"/>
    </location>
</feature>
<dbReference type="PANTHER" id="PTHR32094">
    <property type="entry name" value="FANCONI ANEMIA GROUP E PROTEIN"/>
    <property type="match status" value="1"/>
</dbReference>
<dbReference type="GO" id="GO:0036297">
    <property type="term" value="P:interstrand cross-link repair"/>
    <property type="evidence" value="ECO:0007669"/>
    <property type="project" value="InterPro"/>
</dbReference>
<name>A0A8J4B9E7_9CHLO</name>
<dbReference type="InterPro" id="IPR039685">
    <property type="entry name" value="FANCE"/>
</dbReference>
<dbReference type="GO" id="GO:0043240">
    <property type="term" value="C:Fanconi anaemia nuclear complex"/>
    <property type="evidence" value="ECO:0007669"/>
    <property type="project" value="InterPro"/>
</dbReference>
<dbReference type="PANTHER" id="PTHR32094:SF5">
    <property type="entry name" value="FANCONI ANEMIA GROUP E PROTEIN"/>
    <property type="match status" value="1"/>
</dbReference>
<organism evidence="2 3">
    <name type="scientific">Volvox africanus</name>
    <dbReference type="NCBI Taxonomy" id="51714"/>
    <lineage>
        <taxon>Eukaryota</taxon>
        <taxon>Viridiplantae</taxon>
        <taxon>Chlorophyta</taxon>
        <taxon>core chlorophytes</taxon>
        <taxon>Chlorophyceae</taxon>
        <taxon>CS clade</taxon>
        <taxon>Chlamydomonadales</taxon>
        <taxon>Volvocaceae</taxon>
        <taxon>Volvox</taxon>
    </lineage>
</organism>
<feature type="compositionally biased region" description="Polar residues" evidence="1">
    <location>
        <begin position="325"/>
        <end position="345"/>
    </location>
</feature>
<evidence type="ECO:0000313" key="2">
    <source>
        <dbReference type="EMBL" id="GIL56722.1"/>
    </source>
</evidence>
<reference evidence="2" key="1">
    <citation type="journal article" date="2021" name="Proc. Natl. Acad. Sci. U.S.A.">
        <title>Three genomes in the algal genus Volvox reveal the fate of a haploid sex-determining region after a transition to homothallism.</title>
        <authorList>
            <person name="Yamamoto K."/>
            <person name="Hamaji T."/>
            <person name="Kawai-Toyooka H."/>
            <person name="Matsuzaki R."/>
            <person name="Takahashi F."/>
            <person name="Nishimura Y."/>
            <person name="Kawachi M."/>
            <person name="Noguchi H."/>
            <person name="Minakuchi Y."/>
            <person name="Umen J.G."/>
            <person name="Toyoda A."/>
            <person name="Nozaki H."/>
        </authorList>
    </citation>
    <scope>NUCLEOTIDE SEQUENCE</scope>
    <source>
        <strain evidence="2">NIES-3780</strain>
    </source>
</reference>
<keyword evidence="3" id="KW-1185">Reference proteome</keyword>
<evidence type="ECO:0000313" key="3">
    <source>
        <dbReference type="Proteomes" id="UP000747399"/>
    </source>
</evidence>
<protein>
    <submittedName>
        <fullName evidence="2">Uncharacterized protein</fullName>
    </submittedName>
</protein>
<comment type="caution">
    <text evidence="2">The sequence shown here is derived from an EMBL/GenBank/DDBJ whole genome shotgun (WGS) entry which is preliminary data.</text>
</comment>
<dbReference type="AlphaFoldDB" id="A0A8J4B9E7"/>
<feature type="region of interest" description="Disordered" evidence="1">
    <location>
        <begin position="470"/>
        <end position="530"/>
    </location>
</feature>
<dbReference type="Proteomes" id="UP000747399">
    <property type="component" value="Unassembled WGS sequence"/>
</dbReference>
<feature type="compositionally biased region" description="Low complexity" evidence="1">
    <location>
        <begin position="259"/>
        <end position="269"/>
    </location>
</feature>
<feature type="region of interest" description="Disordered" evidence="1">
    <location>
        <begin position="324"/>
        <end position="367"/>
    </location>
</feature>
<sequence>MVDQPFHQLSQAKPTLLRVVHSPPIASALLRRLSDPGQGVPAALALLSLQSAQRGPGWIHETLPSLLDWLAEPYITAAPDNTRPTGLYSFAPVEHKPRPHEGLNFPHGARYEVESMGAWSERKQGLGLAPRAISFPLPLQPRLRQFLEALSRCPKLYDGLDERRQRLLQQLRAVLPRELVSGATAIPAICTSSIAHGPSSVQVQHRRYGSGVRHTTEQKAPDHVAAWIRAALNASRMHYSRPSAALQPQPQRPIPGPAAPTAAAPTAAAPTAAAPTAAVPTAAAPTAAAPTAAAPTAAAPTAAAPTAAVPTAATGAAVALPQAEVTGTSGSTAESKGRSEQQLTQRPGFGDGANGPPGHVVLGSRGDWAGAGANANADRSGGGSGEVAIAGDAGWWWISDLDPPSSEWIYLPDSPHPREASDPDRDPETDMHVMPAVPEISGFLQKGEDADKRAEISELEDSAPIIQRGAMTPGKATGRQCTAASDAASPPGKRRRVGPAEVPAKAISPPPRPPAAEGTAGDSGGCREPYGTMGTAATLAEILQDLQDAISRGCGGGQDVPPETWRRLEARLEQAAGLWGSRVIGSSGAANTEATTTPTALPADAVLHIVRQLVTPRLSGAAARLLLGTAMLPAVMAVERVMPRALQEAMTAAAGPHPRSLTESVLIPAVQRPDLTAGQAQLLVKTATGAPHPLPWPLQALVLRAAGSAGADWRESHLAVVQGLLDAVQGGLDPDTLGLLCQGLYSAVRGGQHQQQEHQQQQKHPMNRSVPMCRLLLSVLSKYGGALDAVQLQQLQEATTATSTFLTKPCLAKLQELIGIRA</sequence>
<accession>A0A8J4B9E7</accession>
<dbReference type="Gene3D" id="1.25.40.480">
    <property type="match status" value="1"/>
</dbReference>
<dbReference type="EMBL" id="BNCO01000025">
    <property type="protein sequence ID" value="GIL56722.1"/>
    <property type="molecule type" value="Genomic_DNA"/>
</dbReference>
<gene>
    <name evidence="2" type="ORF">Vafri_12041</name>
</gene>
<evidence type="ECO:0000256" key="1">
    <source>
        <dbReference type="SAM" id="MobiDB-lite"/>
    </source>
</evidence>
<proteinExistence type="predicted"/>